<dbReference type="OrthoDB" id="7802556at2"/>
<keyword evidence="2" id="KW-1185">Reference proteome</keyword>
<organism evidence="1 2">
    <name type="scientific">Ruegeria intermedia</name>
    <dbReference type="NCBI Taxonomy" id="996115"/>
    <lineage>
        <taxon>Bacteria</taxon>
        <taxon>Pseudomonadati</taxon>
        <taxon>Pseudomonadota</taxon>
        <taxon>Alphaproteobacteria</taxon>
        <taxon>Rhodobacterales</taxon>
        <taxon>Roseobacteraceae</taxon>
        <taxon>Ruegeria</taxon>
    </lineage>
</organism>
<gene>
    <name evidence="1" type="ORF">SAMN05444279_10166</name>
</gene>
<accession>A0A1M4SE62</accession>
<protein>
    <submittedName>
        <fullName evidence="1">LPS sulfotransferase NodH</fullName>
    </submittedName>
</protein>
<dbReference type="AlphaFoldDB" id="A0A1M4SE62"/>
<reference evidence="1 2" key="1">
    <citation type="submission" date="2016-11" db="EMBL/GenBank/DDBJ databases">
        <authorList>
            <person name="Varghese N."/>
            <person name="Submissions S."/>
        </authorList>
    </citation>
    <scope>NUCLEOTIDE SEQUENCE [LARGE SCALE GENOMIC DNA]</scope>
    <source>
        <strain evidence="1 2">DSM 29341</strain>
    </source>
</reference>
<keyword evidence="1" id="KW-0808">Transferase</keyword>
<proteinExistence type="predicted"/>
<dbReference type="EMBL" id="FQVK01000001">
    <property type="protein sequence ID" value="SHE30471.1"/>
    <property type="molecule type" value="Genomic_DNA"/>
</dbReference>
<dbReference type="GO" id="GO:0016740">
    <property type="term" value="F:transferase activity"/>
    <property type="evidence" value="ECO:0007669"/>
    <property type="project" value="UniProtKB-KW"/>
</dbReference>
<name>A0A1M4SE62_9RHOB</name>
<dbReference type="SUPFAM" id="SSF52540">
    <property type="entry name" value="P-loop containing nucleoside triphosphate hydrolases"/>
    <property type="match status" value="1"/>
</dbReference>
<evidence type="ECO:0000313" key="2">
    <source>
        <dbReference type="Proteomes" id="UP000325134"/>
    </source>
</evidence>
<dbReference type="Gene3D" id="3.40.50.300">
    <property type="entry name" value="P-loop containing nucleotide triphosphate hydrolases"/>
    <property type="match status" value="1"/>
</dbReference>
<dbReference type="RefSeq" id="WP_149774077.1">
    <property type="nucleotide sequence ID" value="NZ_FQVK01000001.1"/>
</dbReference>
<evidence type="ECO:0000313" key="1">
    <source>
        <dbReference type="EMBL" id="SHE30471.1"/>
    </source>
</evidence>
<sequence length="481" mass="54038">MPDPFDHFIVLADMRTGSNLLETHLNALDGVTCHGELFNPHFIGYPKETHVLGFSIDQRDQDPAAVIRAVRTAPGGLHGFRFFPSHDPRALALALDDPRCAKIVLTRNPLDSYISLKIARVTQQWKLTNVKQRRDALVPFDPQEFADYLDQRQEHRLAVLNHLQRTGQVAFHIGYDDLSDLEVLNGLAAWLGVAARLDRLSSDLKPQNPAPALSKVSNPEELQQALRDTDWFNLHRSPNFEPRRGPGVPRYVAAPDTPLIYLPVRGGPEQAVTRWLAALDGCPPDGLLTRRNQQQVRRWMKTRPGHRKFTVLRHPLARAHAVFCDKILPTGPGGYAAIRSTLRNRFKLPLPGQLRERNYTLEQHYAAFAAFLEFLKLNLAGQTPIRVDGLWCSQAQVLEGISAFAQPDLILREDEMATALPDLARRFGHDAPPAPPPSEPDAPYRLEQIYDARLESLAADAYQRDYAQFGFGDWQPVMGAA</sequence>
<dbReference type="InterPro" id="IPR027417">
    <property type="entry name" value="P-loop_NTPase"/>
</dbReference>
<dbReference type="Proteomes" id="UP000325134">
    <property type="component" value="Unassembled WGS sequence"/>
</dbReference>